<organism evidence="1 2">
    <name type="scientific">Diphasiastrum complanatum</name>
    <name type="common">Issler's clubmoss</name>
    <name type="synonym">Lycopodium complanatum</name>
    <dbReference type="NCBI Taxonomy" id="34168"/>
    <lineage>
        <taxon>Eukaryota</taxon>
        <taxon>Viridiplantae</taxon>
        <taxon>Streptophyta</taxon>
        <taxon>Embryophyta</taxon>
        <taxon>Tracheophyta</taxon>
        <taxon>Lycopodiopsida</taxon>
        <taxon>Lycopodiales</taxon>
        <taxon>Lycopodiaceae</taxon>
        <taxon>Lycopodioideae</taxon>
        <taxon>Diphasiastrum</taxon>
    </lineage>
</organism>
<protein>
    <submittedName>
        <fullName evidence="1">Uncharacterized protein</fullName>
    </submittedName>
</protein>
<reference evidence="2" key="1">
    <citation type="journal article" date="2024" name="Proc. Natl. Acad. Sci. U.S.A.">
        <title>Extraordinary preservation of gene collinearity over three hundred million years revealed in homosporous lycophytes.</title>
        <authorList>
            <person name="Li C."/>
            <person name="Wickell D."/>
            <person name="Kuo L.Y."/>
            <person name="Chen X."/>
            <person name="Nie B."/>
            <person name="Liao X."/>
            <person name="Peng D."/>
            <person name="Ji J."/>
            <person name="Jenkins J."/>
            <person name="Williams M."/>
            <person name="Shu S."/>
            <person name="Plott C."/>
            <person name="Barry K."/>
            <person name="Rajasekar S."/>
            <person name="Grimwood J."/>
            <person name="Han X."/>
            <person name="Sun S."/>
            <person name="Hou Z."/>
            <person name="He W."/>
            <person name="Dai G."/>
            <person name="Sun C."/>
            <person name="Schmutz J."/>
            <person name="Leebens-Mack J.H."/>
            <person name="Li F.W."/>
            <person name="Wang L."/>
        </authorList>
    </citation>
    <scope>NUCLEOTIDE SEQUENCE [LARGE SCALE GENOMIC DNA]</scope>
    <source>
        <strain evidence="2">cv. PW_Plant_1</strain>
    </source>
</reference>
<evidence type="ECO:0000313" key="1">
    <source>
        <dbReference type="EMBL" id="KAJ7518971.1"/>
    </source>
</evidence>
<evidence type="ECO:0000313" key="2">
    <source>
        <dbReference type="Proteomes" id="UP001162992"/>
    </source>
</evidence>
<sequence>MAVFLLHAFSPMQVSIAIRMAYSNSAHQQRQISEGSSCHMQRQSSSFSSGSSPSRQPTIVFLTRPNGLFSGFSIAVRAVFSIVVSHACILPPPAIVPHAFQVHFR</sequence>
<keyword evidence="2" id="KW-1185">Reference proteome</keyword>
<dbReference type="EMBL" id="CM055111">
    <property type="protein sequence ID" value="KAJ7518971.1"/>
    <property type="molecule type" value="Genomic_DNA"/>
</dbReference>
<comment type="caution">
    <text evidence="1">The sequence shown here is derived from an EMBL/GenBank/DDBJ whole genome shotgun (WGS) entry which is preliminary data.</text>
</comment>
<gene>
    <name evidence="1" type="ORF">O6H91_20G017400</name>
</gene>
<name>A0ACC2ANM1_DIPCM</name>
<accession>A0ACC2ANM1</accession>
<dbReference type="Proteomes" id="UP001162992">
    <property type="component" value="Chromosome 20"/>
</dbReference>
<proteinExistence type="predicted"/>